<dbReference type="OrthoDB" id="166212at2759"/>
<proteinExistence type="predicted"/>
<dbReference type="Pfam" id="PF00027">
    <property type="entry name" value="cNMP_binding"/>
    <property type="match status" value="1"/>
</dbReference>
<evidence type="ECO:0000259" key="1">
    <source>
        <dbReference type="PROSITE" id="PS50042"/>
    </source>
</evidence>
<name>A0A482WB36_ASBVE</name>
<dbReference type="EMBL" id="QDEB01008401">
    <property type="protein sequence ID" value="RZC42376.1"/>
    <property type="molecule type" value="Genomic_DNA"/>
</dbReference>
<protein>
    <submittedName>
        <fullName evidence="2">cNMP binding domain containing protein</fullName>
    </submittedName>
</protein>
<reference evidence="2 3" key="1">
    <citation type="submission" date="2017-03" db="EMBL/GenBank/DDBJ databases">
        <title>Genome of the blue death feigning beetle - Asbolus verrucosus.</title>
        <authorList>
            <person name="Rider S.D."/>
        </authorList>
    </citation>
    <scope>NUCLEOTIDE SEQUENCE [LARGE SCALE GENOMIC DNA]</scope>
    <source>
        <strain evidence="2">Butters</strain>
        <tissue evidence="2">Head and leg muscle</tissue>
    </source>
</reference>
<dbReference type="PANTHER" id="PTHR23011">
    <property type="entry name" value="CYCLIC NUCLEOTIDE-BINDING DOMAIN CONTAINING PROTEIN"/>
    <property type="match status" value="1"/>
</dbReference>
<dbReference type="SMART" id="SM00100">
    <property type="entry name" value="cNMP"/>
    <property type="match status" value="1"/>
</dbReference>
<dbReference type="AlphaFoldDB" id="A0A482WB36"/>
<dbReference type="Proteomes" id="UP000292052">
    <property type="component" value="Unassembled WGS sequence"/>
</dbReference>
<evidence type="ECO:0000313" key="2">
    <source>
        <dbReference type="EMBL" id="RZC42376.1"/>
    </source>
</evidence>
<dbReference type="InterPro" id="IPR018490">
    <property type="entry name" value="cNMP-bd_dom_sf"/>
</dbReference>
<dbReference type="PROSITE" id="PS50042">
    <property type="entry name" value="CNMP_BINDING_3"/>
    <property type="match status" value="1"/>
</dbReference>
<dbReference type="InterPro" id="IPR014710">
    <property type="entry name" value="RmlC-like_jellyroll"/>
</dbReference>
<comment type="caution">
    <text evidence="2">The sequence shown here is derived from an EMBL/GenBank/DDBJ whole genome shotgun (WGS) entry which is preliminary data.</text>
</comment>
<dbReference type="InterPro" id="IPR000595">
    <property type="entry name" value="cNMP-bd_dom"/>
</dbReference>
<dbReference type="PANTHER" id="PTHR23011:SF41">
    <property type="entry name" value="CYCLIC NUCLEOTIDE-BINDING DOMAIN-CONTAINING PROTEIN"/>
    <property type="match status" value="1"/>
</dbReference>
<organism evidence="2 3">
    <name type="scientific">Asbolus verrucosus</name>
    <name type="common">Desert ironclad beetle</name>
    <dbReference type="NCBI Taxonomy" id="1661398"/>
    <lineage>
        <taxon>Eukaryota</taxon>
        <taxon>Metazoa</taxon>
        <taxon>Ecdysozoa</taxon>
        <taxon>Arthropoda</taxon>
        <taxon>Hexapoda</taxon>
        <taxon>Insecta</taxon>
        <taxon>Pterygota</taxon>
        <taxon>Neoptera</taxon>
        <taxon>Endopterygota</taxon>
        <taxon>Coleoptera</taxon>
        <taxon>Polyphaga</taxon>
        <taxon>Cucujiformia</taxon>
        <taxon>Tenebrionidae</taxon>
        <taxon>Pimeliinae</taxon>
        <taxon>Asbolus</taxon>
    </lineage>
</organism>
<keyword evidence="3" id="KW-1185">Reference proteome</keyword>
<accession>A0A482WB36</accession>
<dbReference type="Gene3D" id="2.60.120.10">
    <property type="entry name" value="Jelly Rolls"/>
    <property type="match status" value="2"/>
</dbReference>
<dbReference type="InterPro" id="IPR018488">
    <property type="entry name" value="cNMP-bd_CS"/>
</dbReference>
<dbReference type="SUPFAM" id="SSF51206">
    <property type="entry name" value="cAMP-binding domain-like"/>
    <property type="match status" value="2"/>
</dbReference>
<evidence type="ECO:0000313" key="3">
    <source>
        <dbReference type="Proteomes" id="UP000292052"/>
    </source>
</evidence>
<gene>
    <name evidence="2" type="ORF">BDFB_011297</name>
</gene>
<dbReference type="CDD" id="cd00038">
    <property type="entry name" value="CAP_ED"/>
    <property type="match status" value="1"/>
</dbReference>
<feature type="domain" description="Cyclic nucleotide-binding" evidence="1">
    <location>
        <begin position="101"/>
        <end position="209"/>
    </location>
</feature>
<sequence>MAHGQRRKSLSPDEKYQRAVSARRKFRAIVKLIIANLNWLQELEDEKLSDNVKKNIQVLTRKKGKKSILTLQDKTLLNKPADLRTDEEKTHLRRILGNLKCFRKYPSQVKDELPSVLYFNFFGPNRTILKQGYEPLNLYIILTGAVLVSQTYYDKLLKEKRTKDVLVMGAGNTFGEVALLHDIERTATVTTIEASEFLYIRRDDFNRVLKDTVASQWAEVQTDMSRFSYFKNWSDGEIMEACILARKKQYHPNQIILSSTGGQQDCVYFVTKGMCYLMEYMTIKTTYKDGLPFYRLMEDPVEGDNRPATAVYKEIKKLSKREESHFGLAEIRASLRPAISTSRPSLRPSFVMPQVQVHFVKVCTFRKLACFNIGESLKNRVIVASVETECLLFPRNFLIEKAMLTFRTVENFLRRYIPTTEKIFKNFLQEKKWIQYKQGLVNQILSQKKAVTHNNIHNVPYTIRLQEDLGEI</sequence>
<dbReference type="PROSITE" id="PS00889">
    <property type="entry name" value="CNMP_BINDING_2"/>
    <property type="match status" value="1"/>
</dbReference>